<sequence length="170" mass="18456">MTYQHAMVSTSLGELLMVSDGGALTGVYFEGHRYPPAADRIGGRVGEREEAVIARAADEMREYLAGERRDFEIPVHPHGDHFSQQVWRILTQIPYGATTTYGAIAQQLGNRLMAQRVGQAVGHNPVSIVIPCHRVVGADGSLTGFAGGIGRKRTLLDLEEPAEAAAMRLF</sequence>
<dbReference type="Pfam" id="PF02870">
    <property type="entry name" value="Methyltransf_1N"/>
    <property type="match status" value="1"/>
</dbReference>
<dbReference type="InterPro" id="IPR023546">
    <property type="entry name" value="MGMT"/>
</dbReference>
<dbReference type="FunFam" id="1.10.10.10:FF:000214">
    <property type="entry name" value="Methylated-DNA--protein-cysteine methyltransferase"/>
    <property type="match status" value="1"/>
</dbReference>
<comment type="catalytic activity">
    <reaction evidence="8 9">
        <text>a 6-O-methyl-2'-deoxyguanosine in DNA + L-cysteinyl-[protein] = S-methyl-L-cysteinyl-[protein] + a 2'-deoxyguanosine in DNA</text>
        <dbReference type="Rhea" id="RHEA:24000"/>
        <dbReference type="Rhea" id="RHEA-COMP:10131"/>
        <dbReference type="Rhea" id="RHEA-COMP:10132"/>
        <dbReference type="Rhea" id="RHEA-COMP:11367"/>
        <dbReference type="Rhea" id="RHEA-COMP:11368"/>
        <dbReference type="ChEBI" id="CHEBI:29950"/>
        <dbReference type="ChEBI" id="CHEBI:82612"/>
        <dbReference type="ChEBI" id="CHEBI:85445"/>
        <dbReference type="ChEBI" id="CHEBI:85448"/>
        <dbReference type="EC" id="2.1.1.63"/>
    </reaction>
</comment>
<keyword evidence="4 9" id="KW-0489">Methyltransferase</keyword>
<dbReference type="InterPro" id="IPR036631">
    <property type="entry name" value="MGMT_N_sf"/>
</dbReference>
<dbReference type="GO" id="GO:0032259">
    <property type="term" value="P:methylation"/>
    <property type="evidence" value="ECO:0007669"/>
    <property type="project" value="UniProtKB-KW"/>
</dbReference>
<dbReference type="NCBIfam" id="TIGR00589">
    <property type="entry name" value="ogt"/>
    <property type="match status" value="1"/>
</dbReference>
<dbReference type="Pfam" id="PF01035">
    <property type="entry name" value="DNA_binding_1"/>
    <property type="match status" value="1"/>
</dbReference>
<comment type="catalytic activity">
    <reaction evidence="1 9">
        <text>a 4-O-methyl-thymidine in DNA + L-cysteinyl-[protein] = a thymidine in DNA + S-methyl-L-cysteinyl-[protein]</text>
        <dbReference type="Rhea" id="RHEA:53428"/>
        <dbReference type="Rhea" id="RHEA-COMP:10131"/>
        <dbReference type="Rhea" id="RHEA-COMP:10132"/>
        <dbReference type="Rhea" id="RHEA-COMP:13555"/>
        <dbReference type="Rhea" id="RHEA-COMP:13556"/>
        <dbReference type="ChEBI" id="CHEBI:29950"/>
        <dbReference type="ChEBI" id="CHEBI:82612"/>
        <dbReference type="ChEBI" id="CHEBI:137386"/>
        <dbReference type="ChEBI" id="CHEBI:137387"/>
        <dbReference type="EC" id="2.1.1.63"/>
    </reaction>
</comment>
<dbReference type="SUPFAM" id="SSF46767">
    <property type="entry name" value="Methylated DNA-protein cysteine methyltransferase, C-terminal domain"/>
    <property type="match status" value="1"/>
</dbReference>
<dbReference type="EC" id="2.1.1.63" evidence="9"/>
<dbReference type="Gene3D" id="3.30.160.70">
    <property type="entry name" value="Methylated DNA-protein cysteine methyltransferase domain"/>
    <property type="match status" value="1"/>
</dbReference>
<keyword evidence="5 9" id="KW-0808">Transferase</keyword>
<dbReference type="InterPro" id="IPR001497">
    <property type="entry name" value="MethylDNA_cys_MeTrfase_AS"/>
</dbReference>
<dbReference type="PANTHER" id="PTHR10815:SF5">
    <property type="entry name" value="METHYLATED-DNA--PROTEIN-CYSTEINE METHYLTRANSFERASE"/>
    <property type="match status" value="1"/>
</dbReference>
<protein>
    <recommendedName>
        <fullName evidence="9">Methylated-DNA--protein-cysteine methyltransferase</fullName>
        <ecNumber evidence="9">2.1.1.63</ecNumber>
    </recommendedName>
    <alternativeName>
        <fullName evidence="9">6-O-methylguanine-DNA methyltransferase</fullName>
        <shortName evidence="9">MGMT</shortName>
    </alternativeName>
    <alternativeName>
        <fullName evidence="9">O-6-methylguanine-DNA-alkyltransferase</fullName>
    </alternativeName>
</protein>
<feature type="domain" description="Methylguanine DNA methyltransferase ribonuclease-like" evidence="11">
    <location>
        <begin position="7"/>
        <end position="76"/>
    </location>
</feature>
<evidence type="ECO:0000256" key="6">
    <source>
        <dbReference type="ARBA" id="ARBA00022763"/>
    </source>
</evidence>
<dbReference type="HAMAP" id="MF_00772">
    <property type="entry name" value="OGT"/>
    <property type="match status" value="1"/>
</dbReference>
<evidence type="ECO:0000256" key="1">
    <source>
        <dbReference type="ARBA" id="ARBA00001286"/>
    </source>
</evidence>
<keyword evidence="6 9" id="KW-0227">DNA damage</keyword>
<comment type="function">
    <text evidence="9">Involved in the cellular defense against the biological effects of O6-methylguanine (O6-MeG) and O4-methylthymine (O4-MeT) in DNA. Repairs the methylated nucleobase in DNA by stoichiometrically transferring the methyl group to a cysteine residue in the enzyme. This is a suicide reaction: the enzyme is irreversibly inactivated.</text>
</comment>
<dbReference type="InterPro" id="IPR014048">
    <property type="entry name" value="MethylDNA_cys_MeTrfase_DNA-bd"/>
</dbReference>
<dbReference type="CDD" id="cd06445">
    <property type="entry name" value="ATase"/>
    <property type="match status" value="1"/>
</dbReference>
<dbReference type="GO" id="GO:0005737">
    <property type="term" value="C:cytoplasm"/>
    <property type="evidence" value="ECO:0007669"/>
    <property type="project" value="UniProtKB-SubCell"/>
</dbReference>
<evidence type="ECO:0000256" key="9">
    <source>
        <dbReference type="HAMAP-Rule" id="MF_00772"/>
    </source>
</evidence>
<dbReference type="PANTHER" id="PTHR10815">
    <property type="entry name" value="METHYLATED-DNA--PROTEIN-CYSTEINE METHYLTRANSFERASE"/>
    <property type="match status" value="1"/>
</dbReference>
<evidence type="ECO:0000313" key="12">
    <source>
        <dbReference type="EMBL" id="MBB4928735.1"/>
    </source>
</evidence>
<feature type="active site" description="Nucleophile; methyl group acceptor" evidence="9">
    <location>
        <position position="132"/>
    </location>
</feature>
<keyword evidence="7 9" id="KW-0234">DNA repair</keyword>
<comment type="similarity">
    <text evidence="2 9">Belongs to the MGMT family.</text>
</comment>
<name>A0A7W7RB19_KITKI</name>
<evidence type="ECO:0000256" key="7">
    <source>
        <dbReference type="ARBA" id="ARBA00023204"/>
    </source>
</evidence>
<dbReference type="RefSeq" id="WP_184946292.1">
    <property type="nucleotide sequence ID" value="NZ_JACHJV010000003.1"/>
</dbReference>
<keyword evidence="3 9" id="KW-0963">Cytoplasm</keyword>
<dbReference type="Proteomes" id="UP000540506">
    <property type="component" value="Unassembled WGS sequence"/>
</dbReference>
<evidence type="ECO:0000256" key="8">
    <source>
        <dbReference type="ARBA" id="ARBA00049348"/>
    </source>
</evidence>
<dbReference type="EMBL" id="JACHJV010000003">
    <property type="protein sequence ID" value="MBB4928735.1"/>
    <property type="molecule type" value="Genomic_DNA"/>
</dbReference>
<dbReference type="InterPro" id="IPR008332">
    <property type="entry name" value="MethylG_MeTrfase_N"/>
</dbReference>
<comment type="caution">
    <text evidence="12">The sequence shown here is derived from an EMBL/GenBank/DDBJ whole genome shotgun (WGS) entry which is preliminary data.</text>
</comment>
<feature type="domain" description="Methylated-DNA-[protein]-cysteine S-methyltransferase DNA binding" evidence="10">
    <location>
        <begin position="82"/>
        <end position="160"/>
    </location>
</feature>
<evidence type="ECO:0000259" key="10">
    <source>
        <dbReference type="Pfam" id="PF01035"/>
    </source>
</evidence>
<reference evidence="12 13" key="1">
    <citation type="submission" date="2020-08" db="EMBL/GenBank/DDBJ databases">
        <title>Sequencing the genomes of 1000 actinobacteria strains.</title>
        <authorList>
            <person name="Klenk H.-P."/>
        </authorList>
    </citation>
    <scope>NUCLEOTIDE SEQUENCE [LARGE SCALE GENOMIC DNA]</scope>
    <source>
        <strain evidence="12 13">DSM 41654</strain>
    </source>
</reference>
<dbReference type="GO" id="GO:0003908">
    <property type="term" value="F:methylated-DNA-[protein]-cysteine S-methyltransferase activity"/>
    <property type="evidence" value="ECO:0007669"/>
    <property type="project" value="UniProtKB-UniRule"/>
</dbReference>
<dbReference type="AlphaFoldDB" id="A0A7W7RB19"/>
<proteinExistence type="inferred from homology"/>
<evidence type="ECO:0000256" key="4">
    <source>
        <dbReference type="ARBA" id="ARBA00022603"/>
    </source>
</evidence>
<dbReference type="InterPro" id="IPR036217">
    <property type="entry name" value="MethylDNA_cys_MeTrfase_DNAb"/>
</dbReference>
<dbReference type="Gene3D" id="1.10.10.10">
    <property type="entry name" value="Winged helix-like DNA-binding domain superfamily/Winged helix DNA-binding domain"/>
    <property type="match status" value="1"/>
</dbReference>
<keyword evidence="13" id="KW-1185">Reference proteome</keyword>
<evidence type="ECO:0000256" key="3">
    <source>
        <dbReference type="ARBA" id="ARBA00022490"/>
    </source>
</evidence>
<evidence type="ECO:0000313" key="13">
    <source>
        <dbReference type="Proteomes" id="UP000540506"/>
    </source>
</evidence>
<evidence type="ECO:0000256" key="5">
    <source>
        <dbReference type="ARBA" id="ARBA00022679"/>
    </source>
</evidence>
<gene>
    <name evidence="12" type="ORF">FHR34_007832</name>
</gene>
<dbReference type="InterPro" id="IPR036388">
    <property type="entry name" value="WH-like_DNA-bd_sf"/>
</dbReference>
<dbReference type="SUPFAM" id="SSF53155">
    <property type="entry name" value="Methylated DNA-protein cysteine methyltransferase domain"/>
    <property type="match status" value="1"/>
</dbReference>
<evidence type="ECO:0000256" key="2">
    <source>
        <dbReference type="ARBA" id="ARBA00008711"/>
    </source>
</evidence>
<organism evidence="12 13">
    <name type="scientific">Kitasatospora kifunensis</name>
    <name type="common">Streptomyces kifunensis</name>
    <dbReference type="NCBI Taxonomy" id="58351"/>
    <lineage>
        <taxon>Bacteria</taxon>
        <taxon>Bacillati</taxon>
        <taxon>Actinomycetota</taxon>
        <taxon>Actinomycetes</taxon>
        <taxon>Kitasatosporales</taxon>
        <taxon>Streptomycetaceae</taxon>
        <taxon>Kitasatospora</taxon>
    </lineage>
</organism>
<evidence type="ECO:0000259" key="11">
    <source>
        <dbReference type="Pfam" id="PF02870"/>
    </source>
</evidence>
<comment type="subcellular location">
    <subcellularLocation>
        <location evidence="9">Cytoplasm</location>
    </subcellularLocation>
</comment>
<dbReference type="PROSITE" id="PS00374">
    <property type="entry name" value="MGMT"/>
    <property type="match status" value="1"/>
</dbReference>
<dbReference type="GO" id="GO:0006307">
    <property type="term" value="P:DNA alkylation repair"/>
    <property type="evidence" value="ECO:0007669"/>
    <property type="project" value="UniProtKB-UniRule"/>
</dbReference>
<accession>A0A7W7RB19</accession>
<comment type="miscellaneous">
    <text evidence="9">This enzyme catalyzes only one turnover and therefore is not strictly catalytic. According to one definition, an enzyme is a biocatalyst that acts repeatedly and over many reaction cycles.</text>
</comment>